<dbReference type="Proteomes" id="UP000799750">
    <property type="component" value="Unassembled WGS sequence"/>
</dbReference>
<keyword evidence="3" id="KW-1185">Reference proteome</keyword>
<reference evidence="2" key="1">
    <citation type="journal article" date="2020" name="Stud. Mycol.">
        <title>101 Dothideomycetes genomes: a test case for predicting lifestyles and emergence of pathogens.</title>
        <authorList>
            <person name="Haridas S."/>
            <person name="Albert R."/>
            <person name="Binder M."/>
            <person name="Bloem J."/>
            <person name="Labutti K."/>
            <person name="Salamov A."/>
            <person name="Andreopoulos B."/>
            <person name="Baker S."/>
            <person name="Barry K."/>
            <person name="Bills G."/>
            <person name="Bluhm B."/>
            <person name="Cannon C."/>
            <person name="Castanera R."/>
            <person name="Culley D."/>
            <person name="Daum C."/>
            <person name="Ezra D."/>
            <person name="Gonzalez J."/>
            <person name="Henrissat B."/>
            <person name="Kuo A."/>
            <person name="Liang C."/>
            <person name="Lipzen A."/>
            <person name="Lutzoni F."/>
            <person name="Magnuson J."/>
            <person name="Mondo S."/>
            <person name="Nolan M."/>
            <person name="Ohm R."/>
            <person name="Pangilinan J."/>
            <person name="Park H.-J."/>
            <person name="Ramirez L."/>
            <person name="Alfaro M."/>
            <person name="Sun H."/>
            <person name="Tritt A."/>
            <person name="Yoshinaga Y."/>
            <person name="Zwiers L.-H."/>
            <person name="Turgeon B."/>
            <person name="Goodwin S."/>
            <person name="Spatafora J."/>
            <person name="Crous P."/>
            <person name="Grigoriev I."/>
        </authorList>
    </citation>
    <scope>NUCLEOTIDE SEQUENCE</scope>
    <source>
        <strain evidence="2">CBS 269.34</strain>
    </source>
</reference>
<evidence type="ECO:0000313" key="2">
    <source>
        <dbReference type="EMBL" id="KAF2492120.1"/>
    </source>
</evidence>
<dbReference type="EMBL" id="MU004194">
    <property type="protein sequence ID" value="KAF2492120.1"/>
    <property type="molecule type" value="Genomic_DNA"/>
</dbReference>
<evidence type="ECO:0000256" key="1">
    <source>
        <dbReference type="SAM" id="MobiDB-lite"/>
    </source>
</evidence>
<feature type="compositionally biased region" description="Acidic residues" evidence="1">
    <location>
        <begin position="918"/>
        <end position="951"/>
    </location>
</feature>
<accession>A0A6A6QJH9</accession>
<feature type="region of interest" description="Disordered" evidence="1">
    <location>
        <begin position="294"/>
        <end position="313"/>
    </location>
</feature>
<gene>
    <name evidence="2" type="ORF">BU16DRAFT_104229</name>
</gene>
<evidence type="ECO:0000313" key="3">
    <source>
        <dbReference type="Proteomes" id="UP000799750"/>
    </source>
</evidence>
<feature type="compositionally biased region" description="Basic and acidic residues" evidence="1">
    <location>
        <begin position="650"/>
        <end position="668"/>
    </location>
</feature>
<name>A0A6A6QJH9_9PEZI</name>
<feature type="region of interest" description="Disordered" evidence="1">
    <location>
        <begin position="468"/>
        <end position="497"/>
    </location>
</feature>
<dbReference type="OrthoDB" id="5330058at2759"/>
<dbReference type="AlphaFoldDB" id="A0A6A6QJH9"/>
<protein>
    <submittedName>
        <fullName evidence="2">Uncharacterized protein</fullName>
    </submittedName>
</protein>
<proteinExistence type="predicted"/>
<feature type="region of interest" description="Disordered" evidence="1">
    <location>
        <begin position="560"/>
        <end position="686"/>
    </location>
</feature>
<feature type="compositionally biased region" description="Basic and acidic residues" evidence="1">
    <location>
        <begin position="569"/>
        <end position="580"/>
    </location>
</feature>
<sequence length="951" mass="107636">MSTTLSTHHLKSFHEHNTYQDLNTKGYGADAVDPRLRIDLTLRGLTTPETRSPSDVYCPHVRRSALDLRSNFEHVDTVSTWRNLSIAQAEELCFWEKVFQQSLEELVARNLMEDFVEQENDSKARSQDGNSLIRSLLQYIKALEVKTIHIDMEQLMRGMLDLYYEDEMQHKHGWFVSSRNLPMAICNFVRTRDCFKDSYPNPQVKVNFSAKKVLGEFRLDIFGDIAWFAPDVRPTGLPETSSPGSELRLVPQYLENILADQWSSYPVDSEYEIVSKGKLSLSWDQSIQGFRGIVPGRGTRNHRTSPTKLGHSTGQYATSLDQLDIMEVALTVALTKQFPGSVRFELESRFKVRIRITPSPHKLQRLPEYQHNRLPAVASSPSAIKQSKDDIKPKALPKLRYEYTARGEKQHTPQRISSWIASFENTPTSKRGCLEEDRDNPFQNPLHRCSKGHKRSNAVSGINVQKLFSGDPRSPAGMSDPISSLRLPSPVDAIKKDPFHEEDPCELVTQPLSEDSDSGSDVPLEMAVYRRGGGRQKAAKRSFSEHSDVSLPDIRPLTFSSLRRKKHSRPDLRQKAKKEAVSAPNYQDDEIPLMQDMGGVGDASDKSHGLPSSKRSRLSKRKSDLFLSLMDNDSDDQSLDYDLRASPAKTPDRRIHNKSRQMDDENSRRNWATPRGESDCDELEPSSSEYQSFHRLSKALRIVSDHLTANGAPPSALNDALEEKSKAGISFDASHFAGSCDPYQKPRRKPVKHPFDMWRKGVEWAAEMARLEPELYVESAAEQLVEPVHKGPTWAAQLARSDPELYGDHSVKHCVESKREGREWAAQLARVDPELFADKVNLSRDDSIMCQQKTPSKSAANSLARPRRIVVPPQSQIQANYEAFLKEKAEMVRSDTEENFAKWIMERSSSQGWGSETSGDENERGDEEMLEDDDDELLDDGNLADDEDTPA</sequence>
<feature type="compositionally biased region" description="Polar residues" evidence="1">
    <location>
        <begin position="907"/>
        <end position="917"/>
    </location>
</feature>
<organism evidence="2 3">
    <name type="scientific">Lophium mytilinum</name>
    <dbReference type="NCBI Taxonomy" id="390894"/>
    <lineage>
        <taxon>Eukaryota</taxon>
        <taxon>Fungi</taxon>
        <taxon>Dikarya</taxon>
        <taxon>Ascomycota</taxon>
        <taxon>Pezizomycotina</taxon>
        <taxon>Dothideomycetes</taxon>
        <taxon>Pleosporomycetidae</taxon>
        <taxon>Mytilinidiales</taxon>
        <taxon>Mytilinidiaceae</taxon>
        <taxon>Lophium</taxon>
    </lineage>
</organism>
<feature type="region of interest" description="Disordered" evidence="1">
    <location>
        <begin position="904"/>
        <end position="951"/>
    </location>
</feature>